<sequence>MSAFMSMSCHLLIVLSYYDARVASYSLATDRRRHNLVTMIKNDEGKFTGDDRVIKKAFLDYFKNLYCPIATGPQVAEEIAQREIMQDVFFTELENSQKPKLPTHAHRKIIENPDWHEVKRTLFNMGPDKSPGPDGFTARFFQKNWHILGNEIVTQIKLVFETGEAPVDWLKCHVTLIPKCDEPQTPADYRPISVGNIFYRLIMKLIATRLQPYLKKIISQEQNAFVKGRCIGDNILLIKEVLHSFSLSRFKHQSFLLKADINKAFDKLDWGFLEKAMLYLNLPQKLIKIMISSYRRTRVTIKINGKGDGFLEPTRGLRQGCPMSPYIFIIAMEVFSRMMQITVDRGDLHGVRVAHTSPPITHVIYADDLVVMGDAGALEVQRINTLLNSFGCASGLHANPTKSRLWFSWRCNDSTIHMVQLCLRAPRMHTEEKYLGITLDERGDSKKLGKLLLEKMRAKLSGWKAHMLSHAGRLVMIKSVLMSLPVYSMSLQLLPKGIIKQMNSLMAKFFWGKTGQERYMAFIAWKKICKPIEEGGLGVKDLQSFGEALFLKLVWSLMVNEDKAWVQICRAKYYPQVGYWRARGKNGCSKLWRQVMHWRDFFKEQVSWQLGNGAKVNAISQPWFRSWKVQDHATVTDRHMKVSSLWDENAGQWMVNELHRLFQPNQVQDIMSGQKLEINNVVSDRMVWHESKNGKYSVKEGYDKITQLHMPQATIPIVNWMMVWKWKRIPPKIKLFIWRLINKGLPLAVHMHERLSHFSPMCQRCGEENEFEMHCLFFCNTSRQVWFGCSLGIRVHELPMDFLTTFEQITAQLDEEGIIMFCTTIWEIWKERNKAVIEHAIFHPQSVLMRVNAALRPELAHTHIDTAKIGAISGQQYQFYQEGWQVLVDASWVTSGNSGGAFVVYEGGEMRAIGMHNFIAHDAFMAEAVALQAAMQYVYGDMNKELGTKLQFFSDCLTLVQAVNQGDTADLPSWRATTVVNQIINQMEVCQQGASMHHARREAIHIAHDLANRARRSSINYQGEPTMWLHQLGEQGGRLDVSFFQSVQERPP</sequence>
<dbReference type="CDD" id="cd01650">
    <property type="entry name" value="RT_nLTR_like"/>
    <property type="match status" value="1"/>
</dbReference>
<dbReference type="CDD" id="cd06222">
    <property type="entry name" value="RNase_H_like"/>
    <property type="match status" value="1"/>
</dbReference>
<dbReference type="PANTHER" id="PTHR33116:SF78">
    <property type="entry name" value="OS12G0587133 PROTEIN"/>
    <property type="match status" value="1"/>
</dbReference>
<dbReference type="PANTHER" id="PTHR33116">
    <property type="entry name" value="REVERSE TRANSCRIPTASE ZINC-BINDING DOMAIN-CONTAINING PROTEIN-RELATED-RELATED"/>
    <property type="match status" value="1"/>
</dbReference>
<dbReference type="SUPFAM" id="SSF56672">
    <property type="entry name" value="DNA/RNA polymerases"/>
    <property type="match status" value="1"/>
</dbReference>
<dbReference type="SUPFAM" id="SSF53098">
    <property type="entry name" value="Ribonuclease H-like"/>
    <property type="match status" value="1"/>
</dbReference>
<evidence type="ECO:0000313" key="4">
    <source>
        <dbReference type="Proteomes" id="UP001140206"/>
    </source>
</evidence>
<feature type="signal peptide" evidence="1">
    <location>
        <begin position="1"/>
        <end position="24"/>
    </location>
</feature>
<dbReference type="GO" id="GO:0003964">
    <property type="term" value="F:RNA-directed DNA polymerase activity"/>
    <property type="evidence" value="ECO:0007669"/>
    <property type="project" value="UniProtKB-KW"/>
</dbReference>
<reference evidence="3" key="1">
    <citation type="submission" date="2022-08" db="EMBL/GenBank/DDBJ databases">
        <authorList>
            <person name="Marques A."/>
        </authorList>
    </citation>
    <scope>NUCLEOTIDE SEQUENCE</scope>
    <source>
        <strain evidence="3">RhyPub2mFocal</strain>
        <tissue evidence="3">Leaves</tissue>
    </source>
</reference>
<dbReference type="Pfam" id="PF00078">
    <property type="entry name" value="RVT_1"/>
    <property type="match status" value="1"/>
</dbReference>
<dbReference type="Pfam" id="PF13966">
    <property type="entry name" value="zf-RVT"/>
    <property type="match status" value="1"/>
</dbReference>
<keyword evidence="3" id="KW-0695">RNA-directed DNA polymerase</keyword>
<keyword evidence="3" id="KW-0548">Nucleotidyltransferase</keyword>
<feature type="chain" id="PRO_5043653270" evidence="1">
    <location>
        <begin position="25"/>
        <end position="1052"/>
    </location>
</feature>
<dbReference type="InterPro" id="IPR002156">
    <property type="entry name" value="RNaseH_domain"/>
</dbReference>
<gene>
    <name evidence="3" type="ORF">LUZ62_056360</name>
</gene>
<feature type="domain" description="Reverse transcriptase" evidence="2">
    <location>
        <begin position="158"/>
        <end position="439"/>
    </location>
</feature>
<accession>A0AAV8E0R6</accession>
<dbReference type="GO" id="GO:0004523">
    <property type="term" value="F:RNA-DNA hybrid ribonuclease activity"/>
    <property type="evidence" value="ECO:0007669"/>
    <property type="project" value="InterPro"/>
</dbReference>
<dbReference type="InterPro" id="IPR036397">
    <property type="entry name" value="RNaseH_sf"/>
</dbReference>
<dbReference type="InterPro" id="IPR000477">
    <property type="entry name" value="RT_dom"/>
</dbReference>
<keyword evidence="3" id="KW-0808">Transferase</keyword>
<dbReference type="InterPro" id="IPR044730">
    <property type="entry name" value="RNase_H-like_dom_plant"/>
</dbReference>
<evidence type="ECO:0000259" key="2">
    <source>
        <dbReference type="PROSITE" id="PS50878"/>
    </source>
</evidence>
<dbReference type="InterPro" id="IPR012337">
    <property type="entry name" value="RNaseH-like_sf"/>
</dbReference>
<keyword evidence="1" id="KW-0732">Signal</keyword>
<organism evidence="3 4">
    <name type="scientific">Rhynchospora pubera</name>
    <dbReference type="NCBI Taxonomy" id="906938"/>
    <lineage>
        <taxon>Eukaryota</taxon>
        <taxon>Viridiplantae</taxon>
        <taxon>Streptophyta</taxon>
        <taxon>Embryophyta</taxon>
        <taxon>Tracheophyta</taxon>
        <taxon>Spermatophyta</taxon>
        <taxon>Magnoliopsida</taxon>
        <taxon>Liliopsida</taxon>
        <taxon>Poales</taxon>
        <taxon>Cyperaceae</taxon>
        <taxon>Cyperoideae</taxon>
        <taxon>Rhynchosporeae</taxon>
        <taxon>Rhynchospora</taxon>
    </lineage>
</organism>
<evidence type="ECO:0000256" key="1">
    <source>
        <dbReference type="SAM" id="SignalP"/>
    </source>
</evidence>
<dbReference type="Gene3D" id="3.30.420.10">
    <property type="entry name" value="Ribonuclease H-like superfamily/Ribonuclease H"/>
    <property type="match status" value="1"/>
</dbReference>
<dbReference type="EMBL" id="JAMFTS010000003">
    <property type="protein sequence ID" value="KAJ4772103.1"/>
    <property type="molecule type" value="Genomic_DNA"/>
</dbReference>
<dbReference type="InterPro" id="IPR026960">
    <property type="entry name" value="RVT-Znf"/>
</dbReference>
<proteinExistence type="predicted"/>
<evidence type="ECO:0000313" key="3">
    <source>
        <dbReference type="EMBL" id="KAJ4772103.1"/>
    </source>
</evidence>
<comment type="caution">
    <text evidence="3">The sequence shown here is derived from an EMBL/GenBank/DDBJ whole genome shotgun (WGS) entry which is preliminary data.</text>
</comment>
<dbReference type="Proteomes" id="UP001140206">
    <property type="component" value="Chromosome 3"/>
</dbReference>
<dbReference type="InterPro" id="IPR043502">
    <property type="entry name" value="DNA/RNA_pol_sf"/>
</dbReference>
<dbReference type="GO" id="GO:0003676">
    <property type="term" value="F:nucleic acid binding"/>
    <property type="evidence" value="ECO:0007669"/>
    <property type="project" value="InterPro"/>
</dbReference>
<protein>
    <submittedName>
        <fullName evidence="3">RNA-directed DNA polymerase (Reverse transcriptase)-related family protein</fullName>
    </submittedName>
</protein>
<keyword evidence="4" id="KW-1185">Reference proteome</keyword>
<name>A0AAV8E0R6_9POAL</name>
<dbReference type="PROSITE" id="PS50878">
    <property type="entry name" value="RT_POL"/>
    <property type="match status" value="1"/>
</dbReference>
<dbReference type="Pfam" id="PF13456">
    <property type="entry name" value="RVT_3"/>
    <property type="match status" value="1"/>
</dbReference>
<dbReference type="AlphaFoldDB" id="A0AAV8E0R6"/>